<evidence type="ECO:0000313" key="2">
    <source>
        <dbReference type="Proteomes" id="UP001241377"/>
    </source>
</evidence>
<gene>
    <name evidence="1" type="ORF">QFC19_002636</name>
</gene>
<organism evidence="1 2">
    <name type="scientific">Naganishia cerealis</name>
    <dbReference type="NCBI Taxonomy" id="610337"/>
    <lineage>
        <taxon>Eukaryota</taxon>
        <taxon>Fungi</taxon>
        <taxon>Dikarya</taxon>
        <taxon>Basidiomycota</taxon>
        <taxon>Agaricomycotina</taxon>
        <taxon>Tremellomycetes</taxon>
        <taxon>Filobasidiales</taxon>
        <taxon>Filobasidiaceae</taxon>
        <taxon>Naganishia</taxon>
    </lineage>
</organism>
<dbReference type="EMBL" id="JASBWR010000023">
    <property type="protein sequence ID" value="KAJ9107893.1"/>
    <property type="molecule type" value="Genomic_DNA"/>
</dbReference>
<dbReference type="Proteomes" id="UP001241377">
    <property type="component" value="Unassembled WGS sequence"/>
</dbReference>
<proteinExistence type="predicted"/>
<keyword evidence="2" id="KW-1185">Reference proteome</keyword>
<sequence length="454" mass="48815">MLTTTKTSVAGYQSSPCVEWGREAPRFYQSRSLQEQAKSRTTEWASEIGSNQCYDHAKAHAFPSVDSASTTQVGASPVSPVSSSSSYSTFPDVNSIHLPTDLNDLKPMTLSPSLQSAAARAPVPISTTTTDISRLAPFKPGVVSSTPLALPGPQELIKSISRNKQGEGGGARSEFGLTTKIVPLPVTTTRPLPLVERNKSYKPPVVTLTAEEYALRPTVTRVSGPGSYVTQHSLRLGAPPPNVLAGGQHLPEHPRMSTSGMPPCTGQLVPMGGITAPVLVSSIPEGYTSVNPGGRSYSEKKLIQCSEKKIQGDFQQSQAAPMIGGSWPTVQRHPLAHLSYIPPGFTSINPPGRSYSEAKRKTTKPQPFARSNDQREGQRRQAAGRNNAVKVGGNERQPAPVVFPFASVGELKTRKGRPPMSKNRNFAEADSPAMRSIQRRETAMESLDMPEVRN</sequence>
<reference evidence="1" key="1">
    <citation type="submission" date="2023-04" db="EMBL/GenBank/DDBJ databases">
        <title>Draft Genome sequencing of Naganishia species isolated from polar environments using Oxford Nanopore Technology.</title>
        <authorList>
            <person name="Leo P."/>
            <person name="Venkateswaran K."/>
        </authorList>
    </citation>
    <scope>NUCLEOTIDE SEQUENCE</scope>
    <source>
        <strain evidence="1">MNA-CCFEE 5261</strain>
    </source>
</reference>
<accession>A0ACC2W8Y0</accession>
<evidence type="ECO:0000313" key="1">
    <source>
        <dbReference type="EMBL" id="KAJ9107893.1"/>
    </source>
</evidence>
<name>A0ACC2W8Y0_9TREE</name>
<protein>
    <submittedName>
        <fullName evidence="1">Uncharacterized protein</fullName>
    </submittedName>
</protein>
<comment type="caution">
    <text evidence="1">The sequence shown here is derived from an EMBL/GenBank/DDBJ whole genome shotgun (WGS) entry which is preliminary data.</text>
</comment>